<proteinExistence type="predicted"/>
<dbReference type="GO" id="GO:0022857">
    <property type="term" value="F:transmembrane transporter activity"/>
    <property type="evidence" value="ECO:0007669"/>
    <property type="project" value="InterPro"/>
</dbReference>
<dbReference type="PROSITE" id="PS50850">
    <property type="entry name" value="MFS"/>
    <property type="match status" value="1"/>
</dbReference>
<dbReference type="InterPro" id="IPR036259">
    <property type="entry name" value="MFS_trans_sf"/>
</dbReference>
<evidence type="ECO:0000256" key="4">
    <source>
        <dbReference type="SAM" id="Phobius"/>
    </source>
</evidence>
<keyword evidence="1 4" id="KW-0812">Transmembrane</keyword>
<dbReference type="SUPFAM" id="SSF103473">
    <property type="entry name" value="MFS general substrate transporter"/>
    <property type="match status" value="1"/>
</dbReference>
<dbReference type="Pfam" id="PF07690">
    <property type="entry name" value="MFS_1"/>
    <property type="match status" value="2"/>
</dbReference>
<dbReference type="InterPro" id="IPR050327">
    <property type="entry name" value="Proton-linked_MCT"/>
</dbReference>
<dbReference type="Gene3D" id="1.20.1250.20">
    <property type="entry name" value="MFS general substrate transporter like domains"/>
    <property type="match status" value="2"/>
</dbReference>
<keyword evidence="3 4" id="KW-0472">Membrane</keyword>
<reference evidence="6 7" key="1">
    <citation type="journal article" date="2016" name="Nat. Commun.">
        <title>Thousands of microbial genomes shed light on interconnected biogeochemical processes in an aquifer system.</title>
        <authorList>
            <person name="Anantharaman K."/>
            <person name="Brown C.T."/>
            <person name="Hug L.A."/>
            <person name="Sharon I."/>
            <person name="Castelle C.J."/>
            <person name="Probst A.J."/>
            <person name="Thomas B.C."/>
            <person name="Singh A."/>
            <person name="Wilkins M.J."/>
            <person name="Karaoz U."/>
            <person name="Brodie E.L."/>
            <person name="Williams K.H."/>
            <person name="Hubbard S.S."/>
            <person name="Banfield J.F."/>
        </authorList>
    </citation>
    <scope>NUCLEOTIDE SEQUENCE [LARGE SCALE GENOMIC DNA]</scope>
</reference>
<evidence type="ECO:0000256" key="2">
    <source>
        <dbReference type="ARBA" id="ARBA00022989"/>
    </source>
</evidence>
<feature type="transmembrane region" description="Helical" evidence="4">
    <location>
        <begin position="181"/>
        <end position="200"/>
    </location>
</feature>
<name>A0A1G1YWD0_9BACT</name>
<evidence type="ECO:0000313" key="7">
    <source>
        <dbReference type="Proteomes" id="UP000177062"/>
    </source>
</evidence>
<feature type="transmembrane region" description="Helical" evidence="4">
    <location>
        <begin position="341"/>
        <end position="364"/>
    </location>
</feature>
<feature type="transmembrane region" description="Helical" evidence="4">
    <location>
        <begin position="21"/>
        <end position="44"/>
    </location>
</feature>
<feature type="transmembrane region" description="Helical" evidence="4">
    <location>
        <begin position="287"/>
        <end position="307"/>
    </location>
</feature>
<feature type="domain" description="Major facilitator superfamily (MFS) profile" evidence="5">
    <location>
        <begin position="23"/>
        <end position="432"/>
    </location>
</feature>
<feature type="transmembrane region" description="Helical" evidence="4">
    <location>
        <begin position="149"/>
        <end position="169"/>
    </location>
</feature>
<organism evidence="6 7">
    <name type="scientific">Candidatus Colwellbacteria bacterium RBG_13_48_8</name>
    <dbReference type="NCBI Taxonomy" id="1797685"/>
    <lineage>
        <taxon>Bacteria</taxon>
        <taxon>Candidatus Colwelliibacteriota</taxon>
    </lineage>
</organism>
<dbReference type="Proteomes" id="UP000177062">
    <property type="component" value="Unassembled WGS sequence"/>
</dbReference>
<evidence type="ECO:0000259" key="5">
    <source>
        <dbReference type="PROSITE" id="PS50850"/>
    </source>
</evidence>
<evidence type="ECO:0000313" key="6">
    <source>
        <dbReference type="EMBL" id="OGY56634.1"/>
    </source>
</evidence>
<feature type="transmembrane region" description="Helical" evidence="4">
    <location>
        <begin position="406"/>
        <end position="428"/>
    </location>
</feature>
<feature type="transmembrane region" description="Helical" evidence="4">
    <location>
        <begin position="64"/>
        <end position="83"/>
    </location>
</feature>
<dbReference type="InterPro" id="IPR020846">
    <property type="entry name" value="MFS_dom"/>
</dbReference>
<dbReference type="PANTHER" id="PTHR11360">
    <property type="entry name" value="MONOCARBOXYLATE TRANSPORTER"/>
    <property type="match status" value="1"/>
</dbReference>
<feature type="transmembrane region" description="Helical" evidence="4">
    <location>
        <begin position="254"/>
        <end position="275"/>
    </location>
</feature>
<dbReference type="InterPro" id="IPR011701">
    <property type="entry name" value="MFS"/>
</dbReference>
<dbReference type="EMBL" id="MHIT01000022">
    <property type="protein sequence ID" value="OGY56634.1"/>
    <property type="molecule type" value="Genomic_DNA"/>
</dbReference>
<dbReference type="PANTHER" id="PTHR11360:SF290">
    <property type="entry name" value="MONOCARBOXYLATE MFS PERMEASE"/>
    <property type="match status" value="1"/>
</dbReference>
<evidence type="ECO:0000256" key="1">
    <source>
        <dbReference type="ARBA" id="ARBA00022692"/>
    </source>
</evidence>
<feature type="transmembrane region" description="Helical" evidence="4">
    <location>
        <begin position="376"/>
        <end position="400"/>
    </location>
</feature>
<keyword evidence="2 4" id="KW-1133">Transmembrane helix</keyword>
<feature type="transmembrane region" description="Helical" evidence="4">
    <location>
        <begin position="319"/>
        <end position="335"/>
    </location>
</feature>
<feature type="transmembrane region" description="Helical" evidence="4">
    <location>
        <begin position="116"/>
        <end position="142"/>
    </location>
</feature>
<dbReference type="AlphaFoldDB" id="A0A1G1YWD0"/>
<dbReference type="CDD" id="cd17355">
    <property type="entry name" value="MFS_YcxA_like"/>
    <property type="match status" value="1"/>
</dbReference>
<evidence type="ECO:0000256" key="3">
    <source>
        <dbReference type="ARBA" id="ARBA00023136"/>
    </source>
</evidence>
<gene>
    <name evidence="6" type="ORF">A2Y84_01140</name>
</gene>
<comment type="caution">
    <text evidence="6">The sequence shown here is derived from an EMBL/GenBank/DDBJ whole genome shotgun (WGS) entry which is preliminary data.</text>
</comment>
<sequence>MAEVKSPDVYQNLLTLGGRYHYAWVVAAASGIVTFIGVEPLALFGVFLDPIAKDLGASRGAVSAVYWVAYFCLGISSIASGWATDNIGIRKTLIIATIGTVVPLMLLAQAKQLWQLYLWYGVVCGLFRSGFYTPTVLTITLWFKKKQGLAVGIVSSGLAVGPMFFAPLFRYLIDTYGWGNAFLILGIISGVILVPCCWVIRNHPSDMGLRPYGDTDEKEVSGVPAKKVIPSYQPLYYRTDVSNFFKYAMKTQPFFLLPLIHLLGCVSHAIPLAHVVVMATDKGIDPIAASTVLGIATGVSATSRLTAPMLSDKIGGRKVLILFILMQGISILWLLPAKELWLFFVFSIFFGLGYGGEMTPFPILNRQYYGTAPIGMIYGFQVMFACLGMGMGGFVGGFLYDLMGNYTLAIWVAVLTGFAGAGLSYLLIDPFKPGKKLVRITGA</sequence>
<feature type="transmembrane region" description="Helical" evidence="4">
    <location>
        <begin position="92"/>
        <end position="110"/>
    </location>
</feature>
<protein>
    <recommendedName>
        <fullName evidence="5">Major facilitator superfamily (MFS) profile domain-containing protein</fullName>
    </recommendedName>
</protein>
<accession>A0A1G1YWD0</accession>